<evidence type="ECO:0000256" key="7">
    <source>
        <dbReference type="ARBA" id="ARBA00023125"/>
    </source>
</evidence>
<dbReference type="PROSITE" id="PS00717">
    <property type="entry name" value="SIGMA54_1"/>
    <property type="match status" value="1"/>
</dbReference>
<evidence type="ECO:0000313" key="12">
    <source>
        <dbReference type="Proteomes" id="UP000626786"/>
    </source>
</evidence>
<evidence type="ECO:0000259" key="9">
    <source>
        <dbReference type="Pfam" id="PF04552"/>
    </source>
</evidence>
<dbReference type="PROSITE" id="PS50044">
    <property type="entry name" value="SIGMA54_3"/>
    <property type="match status" value="1"/>
</dbReference>
<keyword evidence="7" id="KW-0238">DNA-binding</keyword>
<reference evidence="11 12" key="1">
    <citation type="submission" date="2020-08" db="EMBL/GenBank/DDBJ databases">
        <title>A Genomic Blueprint of the Chicken Gut Microbiome.</title>
        <authorList>
            <person name="Gilroy R."/>
            <person name="Ravi A."/>
            <person name="Getino M."/>
            <person name="Pursley I."/>
            <person name="Horton D.L."/>
            <person name="Alikhan N.-F."/>
            <person name="Baker D."/>
            <person name="Gharbi K."/>
            <person name="Hall N."/>
            <person name="Watson M."/>
            <person name="Adriaenssens E.M."/>
            <person name="Foster-Nyarko E."/>
            <person name="Jarju S."/>
            <person name="Secka A."/>
            <person name="Antonio M."/>
            <person name="Oren A."/>
            <person name="Chaudhuri R."/>
            <person name="La Ragione R.M."/>
            <person name="Hildebrand F."/>
            <person name="Pallen M.J."/>
        </authorList>
    </citation>
    <scope>NUCLEOTIDE SEQUENCE [LARGE SCALE GENOMIC DNA]</scope>
    <source>
        <strain evidence="11 12">Sa2YVA2</strain>
    </source>
</reference>
<evidence type="ECO:0000313" key="11">
    <source>
        <dbReference type="EMBL" id="MBD7986060.1"/>
    </source>
</evidence>
<dbReference type="Gene3D" id="1.10.10.60">
    <property type="entry name" value="Homeodomain-like"/>
    <property type="match status" value="1"/>
</dbReference>
<dbReference type="InterPro" id="IPR007634">
    <property type="entry name" value="RNA_pol_sigma_54_DNA-bd"/>
</dbReference>
<feature type="domain" description="RNA polymerase sigma factor 54 core-binding" evidence="10">
    <location>
        <begin position="76"/>
        <end position="256"/>
    </location>
</feature>
<dbReference type="PIRSF" id="PIRSF000774">
    <property type="entry name" value="RpoN"/>
    <property type="match status" value="1"/>
</dbReference>
<evidence type="ECO:0000256" key="1">
    <source>
        <dbReference type="ARBA" id="ARBA00008798"/>
    </source>
</evidence>
<name>A0ABR8UDE0_9BACL</name>
<sequence>MELSVKQKQELSLGMSFQLGQAIELLQYSTYDLHQYIKEQELENPLIELKETYQDNFFDAGLKGKASHTSTHLIDEAKSNEQGLREALFEQAKLLCSEDNEQQLLFYLIHNLNDSGYLCLTDKEPFDETTIEKGVHLLQQIGPIGIGARSLKECLLLQITYNHPEETSAKIIIEQYLEFLADRKWNEIARAMQIPLSEVKRAQDFIKTLNPKPCSGLFDYSIEYVKPDIVVEMKEDKLVYYLNEADLPEIHFKNPYTEFGSNKDETTKYISNRYNHFKWLLQSIEQRRLTILKVVEVLIAKQERFFKEGFQSLMPLTLKDIAIEIGMHESTVSRATMNKVIQTPWGAFDLRLLFTSKLEKADGTSVSQMEVKTILETIIEKENKIKPLSDQQISNWFSNEKGITIARRTISKYRDELNIPPASQRKEIIV</sequence>
<dbReference type="InterPro" id="IPR007046">
    <property type="entry name" value="RNA_pol_sigma_54_core-bd"/>
</dbReference>
<organism evidence="11 12">
    <name type="scientific">Sporosarcina quadrami</name>
    <dbReference type="NCBI Taxonomy" id="2762234"/>
    <lineage>
        <taxon>Bacteria</taxon>
        <taxon>Bacillati</taxon>
        <taxon>Bacillota</taxon>
        <taxon>Bacilli</taxon>
        <taxon>Bacillales</taxon>
        <taxon>Caryophanaceae</taxon>
        <taxon>Sporosarcina</taxon>
    </lineage>
</organism>
<evidence type="ECO:0000256" key="3">
    <source>
        <dbReference type="ARBA" id="ARBA00022679"/>
    </source>
</evidence>
<evidence type="ECO:0000256" key="6">
    <source>
        <dbReference type="ARBA" id="ARBA00023082"/>
    </source>
</evidence>
<comment type="caution">
    <text evidence="11">The sequence shown here is derived from an EMBL/GenBank/DDBJ whole genome shotgun (WGS) entry which is preliminary data.</text>
</comment>
<dbReference type="Gene3D" id="1.10.10.1330">
    <property type="entry name" value="RNA polymerase sigma-54 factor, core-binding domain"/>
    <property type="match status" value="1"/>
</dbReference>
<dbReference type="PANTHER" id="PTHR32248">
    <property type="entry name" value="RNA POLYMERASE SIGMA-54 FACTOR"/>
    <property type="match status" value="1"/>
</dbReference>
<keyword evidence="5" id="KW-0805">Transcription regulation</keyword>
<accession>A0ABR8UDE0</accession>
<comment type="similarity">
    <text evidence="1">Belongs to the sigma-54 factor family.</text>
</comment>
<dbReference type="InterPro" id="IPR038709">
    <property type="entry name" value="RpoN_core-bd_sf"/>
</dbReference>
<dbReference type="Proteomes" id="UP000626786">
    <property type="component" value="Unassembled WGS sequence"/>
</dbReference>
<keyword evidence="6" id="KW-0731">Sigma factor</keyword>
<dbReference type="Pfam" id="PF00309">
    <property type="entry name" value="Sigma54_AID"/>
    <property type="match status" value="1"/>
</dbReference>
<evidence type="ECO:0000256" key="8">
    <source>
        <dbReference type="ARBA" id="ARBA00023163"/>
    </source>
</evidence>
<evidence type="ECO:0000256" key="4">
    <source>
        <dbReference type="ARBA" id="ARBA00022695"/>
    </source>
</evidence>
<dbReference type="Pfam" id="PF04963">
    <property type="entry name" value="Sigma54_CBD"/>
    <property type="match status" value="1"/>
</dbReference>
<protein>
    <submittedName>
        <fullName evidence="11">RNA polymerase factor sigma-54</fullName>
    </submittedName>
</protein>
<keyword evidence="4" id="KW-0548">Nucleotidyltransferase</keyword>
<dbReference type="Pfam" id="PF04552">
    <property type="entry name" value="Sigma54_DBD"/>
    <property type="match status" value="1"/>
</dbReference>
<evidence type="ECO:0000256" key="2">
    <source>
        <dbReference type="ARBA" id="ARBA00022478"/>
    </source>
</evidence>
<dbReference type="PRINTS" id="PR00045">
    <property type="entry name" value="SIGMA54FCT"/>
</dbReference>
<feature type="domain" description="RNA polymerase sigma factor 54 DNA-binding" evidence="9">
    <location>
        <begin position="268"/>
        <end position="426"/>
    </location>
</feature>
<dbReference type="PANTHER" id="PTHR32248:SF4">
    <property type="entry name" value="RNA POLYMERASE SIGMA-54 FACTOR"/>
    <property type="match status" value="1"/>
</dbReference>
<evidence type="ECO:0000256" key="5">
    <source>
        <dbReference type="ARBA" id="ARBA00023015"/>
    </source>
</evidence>
<gene>
    <name evidence="11" type="primary">rpoN</name>
    <name evidence="11" type="ORF">H9649_15925</name>
</gene>
<keyword evidence="8" id="KW-0804">Transcription</keyword>
<evidence type="ECO:0000259" key="10">
    <source>
        <dbReference type="Pfam" id="PF04963"/>
    </source>
</evidence>
<proteinExistence type="inferred from homology"/>
<keyword evidence="3" id="KW-0808">Transferase</keyword>
<dbReference type="InterPro" id="IPR000394">
    <property type="entry name" value="RNA_pol_sigma_54"/>
</dbReference>
<keyword evidence="12" id="KW-1185">Reference proteome</keyword>
<dbReference type="EMBL" id="JACSQN010000020">
    <property type="protein sequence ID" value="MBD7986060.1"/>
    <property type="molecule type" value="Genomic_DNA"/>
</dbReference>
<dbReference type="NCBIfam" id="TIGR02395">
    <property type="entry name" value="rpoN_sigma"/>
    <property type="match status" value="1"/>
</dbReference>
<dbReference type="RefSeq" id="WP_191695887.1">
    <property type="nucleotide sequence ID" value="NZ_JACSQN010000020.1"/>
</dbReference>
<keyword evidence="2" id="KW-0240">DNA-directed RNA polymerase</keyword>